<keyword evidence="1" id="KW-0732">Signal</keyword>
<evidence type="ECO:0000313" key="2">
    <source>
        <dbReference type="Proteomes" id="UP000887565"/>
    </source>
</evidence>
<accession>A0A915LAJ7</accession>
<protein>
    <submittedName>
        <fullName evidence="3">Uncharacterized protein</fullName>
    </submittedName>
</protein>
<organism evidence="2 3">
    <name type="scientific">Romanomermis culicivorax</name>
    <name type="common">Nematode worm</name>
    <dbReference type="NCBI Taxonomy" id="13658"/>
    <lineage>
        <taxon>Eukaryota</taxon>
        <taxon>Metazoa</taxon>
        <taxon>Ecdysozoa</taxon>
        <taxon>Nematoda</taxon>
        <taxon>Enoplea</taxon>
        <taxon>Dorylaimia</taxon>
        <taxon>Mermithida</taxon>
        <taxon>Mermithoidea</taxon>
        <taxon>Mermithidae</taxon>
        <taxon>Romanomermis</taxon>
    </lineage>
</organism>
<dbReference type="AlphaFoldDB" id="A0A915LAJ7"/>
<proteinExistence type="predicted"/>
<keyword evidence="2" id="KW-1185">Reference proteome</keyword>
<dbReference type="Proteomes" id="UP000887565">
    <property type="component" value="Unplaced"/>
</dbReference>
<evidence type="ECO:0000313" key="3">
    <source>
        <dbReference type="WBParaSite" id="nRc.2.0.1.t47867-RA"/>
    </source>
</evidence>
<dbReference type="WBParaSite" id="nRc.2.0.1.t47867-RA">
    <property type="protein sequence ID" value="nRc.2.0.1.t47867-RA"/>
    <property type="gene ID" value="nRc.2.0.1.g47867"/>
</dbReference>
<feature type="signal peptide" evidence="1">
    <location>
        <begin position="1"/>
        <end position="18"/>
    </location>
</feature>
<feature type="chain" id="PRO_5037781973" evidence="1">
    <location>
        <begin position="19"/>
        <end position="45"/>
    </location>
</feature>
<evidence type="ECO:0000256" key="1">
    <source>
        <dbReference type="SAM" id="SignalP"/>
    </source>
</evidence>
<reference evidence="3" key="1">
    <citation type="submission" date="2022-11" db="UniProtKB">
        <authorList>
            <consortium name="WormBaseParasite"/>
        </authorList>
    </citation>
    <scope>IDENTIFICATION</scope>
</reference>
<sequence>MLLLVLSGFLNFTTTSFSITQLSVNKANVEKLRSNDAMDTTNENT</sequence>
<name>A0A915LAJ7_ROMCU</name>